<evidence type="ECO:0008006" key="5">
    <source>
        <dbReference type="Google" id="ProtNLM"/>
    </source>
</evidence>
<dbReference type="Pfam" id="PF11162">
    <property type="entry name" value="DUF2946"/>
    <property type="match status" value="1"/>
</dbReference>
<keyword evidence="4" id="KW-1185">Reference proteome</keyword>
<evidence type="ECO:0000313" key="4">
    <source>
        <dbReference type="Proteomes" id="UP001254608"/>
    </source>
</evidence>
<keyword evidence="2" id="KW-1133">Transmembrane helix</keyword>
<evidence type="ECO:0000313" key="3">
    <source>
        <dbReference type="EMBL" id="MDT0498102.1"/>
    </source>
</evidence>
<accession>A0ABU2WM24</accession>
<feature type="region of interest" description="Disordered" evidence="1">
    <location>
        <begin position="105"/>
        <end position="125"/>
    </location>
</feature>
<name>A0ABU2WM24_9GAMM</name>
<feature type="compositionally biased region" description="Pro residues" evidence="1">
    <location>
        <begin position="115"/>
        <end position="125"/>
    </location>
</feature>
<dbReference type="RefSeq" id="WP_311365494.1">
    <property type="nucleotide sequence ID" value="NZ_JAVRIC010000017.1"/>
</dbReference>
<dbReference type="InterPro" id="IPR021333">
    <property type="entry name" value="DUF2946"/>
</dbReference>
<sequence length="125" mass="12897">MNARLRHSGTALYLALVAVMMNVLLPQGFMLGPADGGEHRIGLILCNGGGPQFSPDVGDAAHADHHLMLTQSCAFAHAAMPGLPSVDLSLFSSAPLPFAATVPPSRLRVADSRPRPPATGPPALA</sequence>
<evidence type="ECO:0000256" key="2">
    <source>
        <dbReference type="SAM" id="Phobius"/>
    </source>
</evidence>
<gene>
    <name evidence="3" type="ORF">RM530_12110</name>
</gene>
<dbReference type="EMBL" id="JAVRIC010000017">
    <property type="protein sequence ID" value="MDT0498102.1"/>
    <property type="molecule type" value="Genomic_DNA"/>
</dbReference>
<keyword evidence="2" id="KW-0812">Transmembrane</keyword>
<reference evidence="3 4" key="1">
    <citation type="submission" date="2023-09" db="EMBL/GenBank/DDBJ databases">
        <authorList>
            <person name="Rey-Velasco X."/>
        </authorList>
    </citation>
    <scope>NUCLEOTIDE SEQUENCE [LARGE SCALE GENOMIC DNA]</scope>
    <source>
        <strain evidence="3 4">W345</strain>
    </source>
</reference>
<evidence type="ECO:0000256" key="1">
    <source>
        <dbReference type="SAM" id="MobiDB-lite"/>
    </source>
</evidence>
<protein>
    <recommendedName>
        <fullName evidence="5">DUF2946 domain-containing protein</fullName>
    </recommendedName>
</protein>
<feature type="transmembrane region" description="Helical" evidence="2">
    <location>
        <begin position="12"/>
        <end position="31"/>
    </location>
</feature>
<dbReference type="Proteomes" id="UP001254608">
    <property type="component" value="Unassembled WGS sequence"/>
</dbReference>
<comment type="caution">
    <text evidence="3">The sequence shown here is derived from an EMBL/GenBank/DDBJ whole genome shotgun (WGS) entry which is preliminary data.</text>
</comment>
<organism evidence="3 4">
    <name type="scientific">Banduia mediterranea</name>
    <dbReference type="NCBI Taxonomy" id="3075609"/>
    <lineage>
        <taxon>Bacteria</taxon>
        <taxon>Pseudomonadati</taxon>
        <taxon>Pseudomonadota</taxon>
        <taxon>Gammaproteobacteria</taxon>
        <taxon>Nevskiales</taxon>
        <taxon>Algiphilaceae</taxon>
        <taxon>Banduia</taxon>
    </lineage>
</organism>
<proteinExistence type="predicted"/>
<keyword evidence="2" id="KW-0472">Membrane</keyword>